<evidence type="ECO:0000313" key="1">
    <source>
        <dbReference type="EMBL" id="KFM63992.1"/>
    </source>
</evidence>
<gene>
    <name evidence="1" type="ORF">X975_23819</name>
</gene>
<feature type="non-terminal residue" evidence="1">
    <location>
        <position position="1"/>
    </location>
</feature>
<dbReference type="EMBL" id="KK115029">
    <property type="protein sequence ID" value="KFM63992.1"/>
    <property type="molecule type" value="Genomic_DNA"/>
</dbReference>
<protein>
    <submittedName>
        <fullName evidence="1">Uncharacterized protein</fullName>
    </submittedName>
</protein>
<accession>A0A087TFV3</accession>
<keyword evidence="2" id="KW-1185">Reference proteome</keyword>
<name>A0A087TFV3_STEMI</name>
<sequence length="16" mass="1827">NISTLAQEIKETQNTH</sequence>
<reference evidence="1 2" key="1">
    <citation type="submission" date="2013-11" db="EMBL/GenBank/DDBJ databases">
        <title>Genome sequencing of Stegodyphus mimosarum.</title>
        <authorList>
            <person name="Bechsgaard J."/>
        </authorList>
    </citation>
    <scope>NUCLEOTIDE SEQUENCE [LARGE SCALE GENOMIC DNA]</scope>
</reference>
<dbReference type="Proteomes" id="UP000054359">
    <property type="component" value="Unassembled WGS sequence"/>
</dbReference>
<evidence type="ECO:0000313" key="2">
    <source>
        <dbReference type="Proteomes" id="UP000054359"/>
    </source>
</evidence>
<organism evidence="1 2">
    <name type="scientific">Stegodyphus mimosarum</name>
    <name type="common">African social velvet spider</name>
    <dbReference type="NCBI Taxonomy" id="407821"/>
    <lineage>
        <taxon>Eukaryota</taxon>
        <taxon>Metazoa</taxon>
        <taxon>Ecdysozoa</taxon>
        <taxon>Arthropoda</taxon>
        <taxon>Chelicerata</taxon>
        <taxon>Arachnida</taxon>
        <taxon>Araneae</taxon>
        <taxon>Araneomorphae</taxon>
        <taxon>Entelegynae</taxon>
        <taxon>Eresoidea</taxon>
        <taxon>Eresidae</taxon>
        <taxon>Stegodyphus</taxon>
    </lineage>
</organism>
<feature type="non-terminal residue" evidence="1">
    <location>
        <position position="16"/>
    </location>
</feature>
<dbReference type="AlphaFoldDB" id="A0A087TFV3"/>
<proteinExistence type="predicted"/>